<feature type="active site" evidence="2">
    <location>
        <position position="334"/>
    </location>
</feature>
<dbReference type="Gene3D" id="2.40.70.10">
    <property type="entry name" value="Acid Proteases"/>
    <property type="match status" value="2"/>
</dbReference>
<dbReference type="PRINTS" id="PR00792">
    <property type="entry name" value="PEPSIN"/>
</dbReference>
<evidence type="ECO:0000256" key="3">
    <source>
        <dbReference type="SAM" id="SignalP"/>
    </source>
</evidence>
<dbReference type="InterPro" id="IPR021109">
    <property type="entry name" value="Peptidase_aspartic_dom_sf"/>
</dbReference>
<dbReference type="OrthoDB" id="3089at2759"/>
<proteinExistence type="inferred from homology"/>
<dbReference type="HOGENOM" id="CLU_021426_0_0_1"/>
<feature type="domain" description="Peptidase A1" evidence="4">
    <location>
        <begin position="79"/>
        <end position="458"/>
    </location>
</feature>
<evidence type="ECO:0000313" key="6">
    <source>
        <dbReference type="Proteomes" id="UP000054166"/>
    </source>
</evidence>
<comment type="similarity">
    <text evidence="1">Belongs to the peptidase A1 family.</text>
</comment>
<evidence type="ECO:0000259" key="4">
    <source>
        <dbReference type="PROSITE" id="PS51767"/>
    </source>
</evidence>
<organism evidence="5 6">
    <name type="scientific">Piloderma croceum (strain F 1598)</name>
    <dbReference type="NCBI Taxonomy" id="765440"/>
    <lineage>
        <taxon>Eukaryota</taxon>
        <taxon>Fungi</taxon>
        <taxon>Dikarya</taxon>
        <taxon>Basidiomycota</taxon>
        <taxon>Agaricomycotina</taxon>
        <taxon>Agaricomycetes</taxon>
        <taxon>Agaricomycetidae</taxon>
        <taxon>Atheliales</taxon>
        <taxon>Atheliaceae</taxon>
        <taxon>Piloderma</taxon>
    </lineage>
</organism>
<dbReference type="PROSITE" id="PS51767">
    <property type="entry name" value="PEPTIDASE_A1"/>
    <property type="match status" value="1"/>
</dbReference>
<keyword evidence="3" id="KW-0732">Signal</keyword>
<dbReference type="Proteomes" id="UP000054166">
    <property type="component" value="Unassembled WGS sequence"/>
</dbReference>
<dbReference type="InterPro" id="IPR034164">
    <property type="entry name" value="Pepsin-like_dom"/>
</dbReference>
<dbReference type="GO" id="GO:0006508">
    <property type="term" value="P:proteolysis"/>
    <property type="evidence" value="ECO:0007669"/>
    <property type="project" value="InterPro"/>
</dbReference>
<feature type="signal peptide" evidence="3">
    <location>
        <begin position="1"/>
        <end position="22"/>
    </location>
</feature>
<evidence type="ECO:0000313" key="5">
    <source>
        <dbReference type="EMBL" id="KIM73674.1"/>
    </source>
</evidence>
<reference evidence="6" key="2">
    <citation type="submission" date="2015-01" db="EMBL/GenBank/DDBJ databases">
        <title>Evolutionary Origins and Diversification of the Mycorrhizal Mutualists.</title>
        <authorList>
            <consortium name="DOE Joint Genome Institute"/>
            <consortium name="Mycorrhizal Genomics Consortium"/>
            <person name="Kohler A."/>
            <person name="Kuo A."/>
            <person name="Nagy L.G."/>
            <person name="Floudas D."/>
            <person name="Copeland A."/>
            <person name="Barry K.W."/>
            <person name="Cichocki N."/>
            <person name="Veneault-Fourrey C."/>
            <person name="LaButti K."/>
            <person name="Lindquist E.A."/>
            <person name="Lipzen A."/>
            <person name="Lundell T."/>
            <person name="Morin E."/>
            <person name="Murat C."/>
            <person name="Riley R."/>
            <person name="Ohm R."/>
            <person name="Sun H."/>
            <person name="Tunlid A."/>
            <person name="Henrissat B."/>
            <person name="Grigoriev I.V."/>
            <person name="Hibbett D.S."/>
            <person name="Martin F."/>
        </authorList>
    </citation>
    <scope>NUCLEOTIDE SEQUENCE [LARGE SCALE GENOMIC DNA]</scope>
    <source>
        <strain evidence="6">F 1598</strain>
    </source>
</reference>
<dbReference type="Pfam" id="PF00026">
    <property type="entry name" value="Asp"/>
    <property type="match status" value="1"/>
</dbReference>
<protein>
    <recommendedName>
        <fullName evidence="4">Peptidase A1 domain-containing protein</fullName>
    </recommendedName>
</protein>
<reference evidence="5 6" key="1">
    <citation type="submission" date="2014-04" db="EMBL/GenBank/DDBJ databases">
        <authorList>
            <consortium name="DOE Joint Genome Institute"/>
            <person name="Kuo A."/>
            <person name="Tarkka M."/>
            <person name="Buscot F."/>
            <person name="Kohler A."/>
            <person name="Nagy L.G."/>
            <person name="Floudas D."/>
            <person name="Copeland A."/>
            <person name="Barry K.W."/>
            <person name="Cichocki N."/>
            <person name="Veneault-Fourrey C."/>
            <person name="LaButti K."/>
            <person name="Lindquist E.A."/>
            <person name="Lipzen A."/>
            <person name="Lundell T."/>
            <person name="Morin E."/>
            <person name="Murat C."/>
            <person name="Sun H."/>
            <person name="Tunlid A."/>
            <person name="Henrissat B."/>
            <person name="Grigoriev I.V."/>
            <person name="Hibbett D.S."/>
            <person name="Martin F."/>
            <person name="Nordberg H.P."/>
            <person name="Cantor M.N."/>
            <person name="Hua S.X."/>
        </authorList>
    </citation>
    <scope>NUCLEOTIDE SEQUENCE [LARGE SCALE GENOMIC DNA]</scope>
    <source>
        <strain evidence="5 6">F 1598</strain>
    </source>
</reference>
<accession>A0A0C3F0K4</accession>
<dbReference type="AlphaFoldDB" id="A0A0C3F0K4"/>
<feature type="chain" id="PRO_5002177191" description="Peptidase A1 domain-containing protein" evidence="3">
    <location>
        <begin position="23"/>
        <end position="556"/>
    </location>
</feature>
<dbReference type="PANTHER" id="PTHR47966:SF51">
    <property type="entry name" value="BETA-SITE APP-CLEAVING ENZYME, ISOFORM A-RELATED"/>
    <property type="match status" value="1"/>
</dbReference>
<gene>
    <name evidence="5" type="ORF">PILCRDRAFT_722010</name>
</gene>
<dbReference type="InterPro" id="IPR001461">
    <property type="entry name" value="Aspartic_peptidase_A1"/>
</dbReference>
<dbReference type="InParanoid" id="A0A0C3F0K4"/>
<dbReference type="EMBL" id="KN833076">
    <property type="protein sequence ID" value="KIM73674.1"/>
    <property type="molecule type" value="Genomic_DNA"/>
</dbReference>
<evidence type="ECO:0000256" key="2">
    <source>
        <dbReference type="PIRSR" id="PIRSR601461-1"/>
    </source>
</evidence>
<feature type="active site" evidence="2">
    <location>
        <position position="95"/>
    </location>
</feature>
<name>A0A0C3F0K4_PILCF</name>
<dbReference type="SUPFAM" id="SSF50630">
    <property type="entry name" value="Acid proteases"/>
    <property type="match status" value="1"/>
</dbReference>
<dbReference type="GO" id="GO:0004190">
    <property type="term" value="F:aspartic-type endopeptidase activity"/>
    <property type="evidence" value="ECO:0007669"/>
    <property type="project" value="InterPro"/>
</dbReference>
<keyword evidence="6" id="KW-1185">Reference proteome</keyword>
<dbReference type="STRING" id="765440.A0A0C3F0K4"/>
<dbReference type="CDD" id="cd05471">
    <property type="entry name" value="pepsin_like"/>
    <property type="match status" value="1"/>
</dbReference>
<dbReference type="InterPro" id="IPR033121">
    <property type="entry name" value="PEPTIDASE_A1"/>
</dbReference>
<dbReference type="PANTHER" id="PTHR47966">
    <property type="entry name" value="BETA-SITE APP-CLEAVING ENZYME, ISOFORM A-RELATED"/>
    <property type="match status" value="1"/>
</dbReference>
<sequence>MYRSSCCLTFLLLVPTLTFCLALPHRLNRQGIAQLERSSGRAFSLPIHRRRKSNNVGRPGRRVGASGSVGIGDNSDLLYTVPIKLGGITTAVNLDTGSSDLWVISDGCNTDMCKKSTATPYPASSLTSSGTNVTMSYGDSTTGTYASGPIGMDTATIAGLSVLNQQFAAIDNTTNSAVAFGAAGIFGLGFPSESVIQQSVVNQQFNDPATTDQFVASTFQNGPLLSRIISSGELLDPMFAINLQRDTIDVVGSGQLSIGKLPDGVSNSSLTWVPVRLYSDNDGGLSSPAFAPNEMYPYRWEILLEGVYLDGQKLADSTVPGQGVNSTSVSALIDTGNSLIRGPGDVVQNILRTVSPSYALNVASNAAAQATVSCSIPHTLGFQIGGQMFPIDPRDFIGASNGDTSTCLADHVVATDAPSKGSLFSWSLGDPFFKSTLVAFYYGNLTHPSVDPPRIGFLSTVPKNASQLLSIAVESAQQNGKFEATTQVAPTASAASASATTLSIPSLAMPSGTSAPGRSSPKHTDIQNNSAASICCNGLERPILVVSLLVLLSWWI</sequence>
<evidence type="ECO:0000256" key="1">
    <source>
        <dbReference type="ARBA" id="ARBA00007447"/>
    </source>
</evidence>